<feature type="region of interest" description="Disordered" evidence="1">
    <location>
        <begin position="171"/>
        <end position="198"/>
    </location>
</feature>
<dbReference type="Pfam" id="PF08044">
    <property type="entry name" value="DUF1707"/>
    <property type="match status" value="1"/>
</dbReference>
<gene>
    <name evidence="4" type="ORF">BST26_07540</name>
</gene>
<dbReference type="OrthoDB" id="4753163at2"/>
<dbReference type="STRING" id="444597.BST26_07540"/>
<evidence type="ECO:0000256" key="1">
    <source>
        <dbReference type="SAM" id="MobiDB-lite"/>
    </source>
</evidence>
<name>A0A1X0DGV7_9MYCO</name>
<dbReference type="InterPro" id="IPR012551">
    <property type="entry name" value="DUF1707_SHOCT-like"/>
</dbReference>
<keyword evidence="2" id="KW-0472">Membrane</keyword>
<keyword evidence="5" id="KW-1185">Reference proteome</keyword>
<evidence type="ECO:0000313" key="4">
    <source>
        <dbReference type="EMBL" id="ORA71624.1"/>
    </source>
</evidence>
<organism evidence="4 5">
    <name type="scientific">Mycolicibacterium insubricum</name>
    <dbReference type="NCBI Taxonomy" id="444597"/>
    <lineage>
        <taxon>Bacteria</taxon>
        <taxon>Bacillati</taxon>
        <taxon>Actinomycetota</taxon>
        <taxon>Actinomycetes</taxon>
        <taxon>Mycobacteriales</taxon>
        <taxon>Mycobacteriaceae</taxon>
        <taxon>Mycolicibacterium</taxon>
    </lineage>
</organism>
<keyword evidence="2" id="KW-1133">Transmembrane helix</keyword>
<reference evidence="4 5" key="1">
    <citation type="submission" date="2016-12" db="EMBL/GenBank/DDBJ databases">
        <title>The new phylogeny of genus Mycobacterium.</title>
        <authorList>
            <person name="Tortoli E."/>
            <person name="Trovato A."/>
            <person name="Cirillo D.M."/>
        </authorList>
    </citation>
    <scope>NUCLEOTIDE SEQUENCE [LARGE SCALE GENOMIC DNA]</scope>
    <source>
        <strain evidence="4 5">DSM 45130</strain>
    </source>
</reference>
<comment type="caution">
    <text evidence="4">The sequence shown here is derived from an EMBL/GenBank/DDBJ whole genome shotgun (WGS) entry which is preliminary data.</text>
</comment>
<dbReference type="Proteomes" id="UP000192801">
    <property type="component" value="Unassembled WGS sequence"/>
</dbReference>
<dbReference type="AlphaFoldDB" id="A0A1X0DGV7"/>
<proteinExistence type="predicted"/>
<feature type="transmembrane region" description="Helical" evidence="2">
    <location>
        <begin position="84"/>
        <end position="106"/>
    </location>
</feature>
<evidence type="ECO:0000256" key="2">
    <source>
        <dbReference type="SAM" id="Phobius"/>
    </source>
</evidence>
<accession>A0A1X0DGV7</accession>
<feature type="domain" description="DUF1707" evidence="3">
    <location>
        <begin position="8"/>
        <end position="60"/>
    </location>
</feature>
<keyword evidence="2" id="KW-0812">Transmembrane</keyword>
<dbReference type="PANTHER" id="PTHR40763">
    <property type="entry name" value="MEMBRANE PROTEIN-RELATED"/>
    <property type="match status" value="1"/>
</dbReference>
<evidence type="ECO:0000259" key="3">
    <source>
        <dbReference type="Pfam" id="PF08044"/>
    </source>
</evidence>
<protein>
    <recommendedName>
        <fullName evidence="3">DUF1707 domain-containing protein</fullName>
    </recommendedName>
</protein>
<sequence>MLVPTPRTRAKDSDRNNTCAVLDSALADGQLSGEEHRLRVTAATTATTLGDLQSLTDDLQTDNAPVQLPHLRTRPRVRPLPPGWGLRIGLAAVLVVFGVGLGWGMYGNSSSPLDFTTDPGEKPDGVTPIVLTPPRELHSLGGLTGMFEQMRKRFGDTNGYRLVVYPTNASLTRPDPTDQRRSLTVSYRGGWGDPSTTTRSSNDRLVDLGAFDYTGAIGILRGAPQSLGIDSADVKDRYLIVEPSADPSTPDAVVLSAYISTTFGSSGYIRFAPDGTVRGMYPPS</sequence>
<evidence type="ECO:0000313" key="5">
    <source>
        <dbReference type="Proteomes" id="UP000192801"/>
    </source>
</evidence>
<dbReference type="PANTHER" id="PTHR40763:SF4">
    <property type="entry name" value="DUF1707 DOMAIN-CONTAINING PROTEIN"/>
    <property type="match status" value="1"/>
</dbReference>
<dbReference type="EMBL" id="MVHS01000012">
    <property type="protein sequence ID" value="ORA71624.1"/>
    <property type="molecule type" value="Genomic_DNA"/>
</dbReference>